<feature type="signal peptide" evidence="2">
    <location>
        <begin position="1"/>
        <end position="27"/>
    </location>
</feature>
<dbReference type="AlphaFoldDB" id="A0AAW5WZA0"/>
<evidence type="ECO:0000259" key="3">
    <source>
        <dbReference type="Pfam" id="PF13529"/>
    </source>
</evidence>
<evidence type="ECO:0000313" key="6">
    <source>
        <dbReference type="Proteomes" id="UP001211420"/>
    </source>
</evidence>
<sequence>MKKRSAIIISTLFTAGLIGVNNNIAQADVVKNSSDIESNNQITQSSNQVTTSTQTTSNSIQNGNSAEVANTNNSESSNSNQSNPDTNNQKLQTVNSNFSGEIKYIKNYGINVWNIDSNKNLTFTGNRIQDGTAVDVNSYTDLEDKNIRMYNIGSGWIDGQYLVNTQTGENVIAKPPYKGNITKDEFSGKINYIDGYSINIWYINNDQTLTFTGKRVKDGASVNVKAYVDLNNIRLYNIGTNQWIDGQYLINTQTNENAIAKPPYKGKVTDSKFSGKINYIDGYSINIWYLNSDQSLTFTGKRIKDGETVNVNSYVDLKDRNLRLYNIGKNEWIDGQYLTNTNQSAQDDNAINLPSNAYAVISYIPNYGIALWNENVPNQLTFSGRYLYNGTTWRAWKKKEFNNKLFYNVGTNQWIPAENAILYTRNNTIKVLKNDANSQEYYTSQYQPVWAPWGCASAALSMLMKYDGSFNNIPGSTEAAKLKYMQDHLPRNKAEGGQDGNPYNGAGFTRVILSNRLAQYAHELGDSKIQDISGASLSTIAGLVQAGHPVLYYGWSSYNGNGRGSDPYTRNHCKVIFGYNPANNTFLVHDPLYRYNHFTRGGGGQREGIYNGYDLGPISWVSAQSINQEFAYNGGNNALTIQ</sequence>
<evidence type="ECO:0000313" key="7">
    <source>
        <dbReference type="Proteomes" id="UP001211566"/>
    </source>
</evidence>
<dbReference type="Pfam" id="PF13529">
    <property type="entry name" value="Peptidase_C39_2"/>
    <property type="match status" value="1"/>
</dbReference>
<feature type="compositionally biased region" description="Low complexity" evidence="1">
    <location>
        <begin position="40"/>
        <end position="83"/>
    </location>
</feature>
<feature type="chain" id="PRO_5043476345" evidence="2">
    <location>
        <begin position="28"/>
        <end position="642"/>
    </location>
</feature>
<dbReference type="Proteomes" id="UP001211566">
    <property type="component" value="Unassembled WGS sequence"/>
</dbReference>
<keyword evidence="6" id="KW-1185">Reference proteome</keyword>
<feature type="region of interest" description="Disordered" evidence="1">
    <location>
        <begin position="40"/>
        <end position="92"/>
    </location>
</feature>
<proteinExistence type="predicted"/>
<protein>
    <submittedName>
        <fullName evidence="5">C39 family peptidase</fullName>
    </submittedName>
</protein>
<accession>A0AAW5WZA0</accession>
<evidence type="ECO:0000256" key="1">
    <source>
        <dbReference type="SAM" id="MobiDB-lite"/>
    </source>
</evidence>
<reference evidence="5" key="1">
    <citation type="submission" date="2022-01" db="EMBL/GenBank/DDBJ databases">
        <title>STING isolate genome collection.</title>
        <authorList>
            <person name="France M."/>
            <person name="Rutt L."/>
            <person name="Humphrys M."/>
            <person name="Ravel J."/>
        </authorList>
    </citation>
    <scope>NUCLEOTIDE SEQUENCE</scope>
    <source>
        <strain evidence="5">C0081E5</strain>
    </source>
</reference>
<dbReference type="EMBL" id="JAKHPW010000007">
    <property type="protein sequence ID" value="MCZ3622477.1"/>
    <property type="molecule type" value="Genomic_DNA"/>
</dbReference>
<comment type="caution">
    <text evidence="5">The sequence shown here is derived from an EMBL/GenBank/DDBJ whole genome shotgun (WGS) entry which is preliminary data.</text>
</comment>
<dbReference type="EMBL" id="JAKHEY010000008">
    <property type="protein sequence ID" value="MCZ9678631.1"/>
    <property type="molecule type" value="Genomic_DNA"/>
</dbReference>
<gene>
    <name evidence="4" type="ORF">L2772_06275</name>
    <name evidence="5" type="ORF">L2Z99_05970</name>
</gene>
<dbReference type="Proteomes" id="UP001211420">
    <property type="component" value="Unassembled WGS sequence"/>
</dbReference>
<evidence type="ECO:0000256" key="2">
    <source>
        <dbReference type="SAM" id="SignalP"/>
    </source>
</evidence>
<reference evidence="4 6" key="2">
    <citation type="submission" date="2022-01" db="EMBL/GenBank/DDBJ databases">
        <title>VMRC isolate genome collection.</title>
        <authorList>
            <person name="France M."/>
            <person name="Rutt L."/>
            <person name="Humphrys M."/>
            <person name="Ravel J."/>
        </authorList>
    </citation>
    <scope>NUCLEOTIDE SEQUENCE [LARGE SCALE GENOMIC DNA]</scope>
    <source>
        <strain evidence="4 6">C0172B4</strain>
    </source>
</reference>
<organism evidence="5 7">
    <name type="scientific">Lactobacillus mulieris</name>
    <dbReference type="NCBI Taxonomy" id="2508708"/>
    <lineage>
        <taxon>Bacteria</taxon>
        <taxon>Bacillati</taxon>
        <taxon>Bacillota</taxon>
        <taxon>Bacilli</taxon>
        <taxon>Lactobacillales</taxon>
        <taxon>Lactobacillaceae</taxon>
        <taxon>Lactobacillus</taxon>
    </lineage>
</organism>
<keyword evidence="2" id="KW-0732">Signal</keyword>
<dbReference type="RefSeq" id="WP_269254889.1">
    <property type="nucleotide sequence ID" value="NZ_JAKHEY010000008.1"/>
</dbReference>
<name>A0AAW5WZA0_9LACO</name>
<dbReference type="Gene3D" id="3.90.70.10">
    <property type="entry name" value="Cysteine proteinases"/>
    <property type="match status" value="1"/>
</dbReference>
<dbReference type="InterPro" id="IPR039564">
    <property type="entry name" value="Peptidase_C39-like"/>
</dbReference>
<evidence type="ECO:0000313" key="5">
    <source>
        <dbReference type="EMBL" id="MCZ9678631.1"/>
    </source>
</evidence>
<evidence type="ECO:0000313" key="4">
    <source>
        <dbReference type="EMBL" id="MCZ3622477.1"/>
    </source>
</evidence>
<feature type="domain" description="Peptidase C39-like" evidence="3">
    <location>
        <begin position="442"/>
        <end position="591"/>
    </location>
</feature>